<dbReference type="Proteomes" id="UP000244855">
    <property type="component" value="Unassembled WGS sequence"/>
</dbReference>
<protein>
    <submittedName>
        <fullName evidence="1">Uncharacterized protein</fullName>
    </submittedName>
</protein>
<organism evidence="1 2">
    <name type="scientific">Periconia macrospinosa</name>
    <dbReference type="NCBI Taxonomy" id="97972"/>
    <lineage>
        <taxon>Eukaryota</taxon>
        <taxon>Fungi</taxon>
        <taxon>Dikarya</taxon>
        <taxon>Ascomycota</taxon>
        <taxon>Pezizomycotina</taxon>
        <taxon>Dothideomycetes</taxon>
        <taxon>Pleosporomycetidae</taxon>
        <taxon>Pleosporales</taxon>
        <taxon>Massarineae</taxon>
        <taxon>Periconiaceae</taxon>
        <taxon>Periconia</taxon>
    </lineage>
</organism>
<gene>
    <name evidence="1" type="ORF">DM02DRAFT_663208</name>
</gene>
<accession>A0A2V1D3H1</accession>
<evidence type="ECO:0000313" key="1">
    <source>
        <dbReference type="EMBL" id="PVH92169.1"/>
    </source>
</evidence>
<dbReference type="EMBL" id="KZ805712">
    <property type="protein sequence ID" value="PVH92169.1"/>
    <property type="molecule type" value="Genomic_DNA"/>
</dbReference>
<sequence>MTSVTFGSRCFNKPILSSALLELISSLCPDQIADNTPVDGLTTLELGDLLCCSGVARYARQTTSSTLNAPFLVRRQQLSNFAMAAGRFTRWLSVDWGEAQVGPRVQDGDDLFLIGGMSYPLIGRLEPSPELGEPKKRRRQMATRMMKREILGSAMVRDIDSKEGRLEQATLPHWFEALSKGLFRFS</sequence>
<dbReference type="STRING" id="97972.A0A2V1D3H1"/>
<dbReference type="OrthoDB" id="5029321at2759"/>
<evidence type="ECO:0000313" key="2">
    <source>
        <dbReference type="Proteomes" id="UP000244855"/>
    </source>
</evidence>
<keyword evidence="2" id="KW-1185">Reference proteome</keyword>
<reference evidence="1 2" key="1">
    <citation type="journal article" date="2018" name="Sci. Rep.">
        <title>Comparative genomics provides insights into the lifestyle and reveals functional heterogeneity of dark septate endophytic fungi.</title>
        <authorList>
            <person name="Knapp D.G."/>
            <person name="Nemeth J.B."/>
            <person name="Barry K."/>
            <person name="Hainaut M."/>
            <person name="Henrissat B."/>
            <person name="Johnson J."/>
            <person name="Kuo A."/>
            <person name="Lim J.H.P."/>
            <person name="Lipzen A."/>
            <person name="Nolan M."/>
            <person name="Ohm R.A."/>
            <person name="Tamas L."/>
            <person name="Grigoriev I.V."/>
            <person name="Spatafora J.W."/>
            <person name="Nagy L.G."/>
            <person name="Kovacs G.M."/>
        </authorList>
    </citation>
    <scope>NUCLEOTIDE SEQUENCE [LARGE SCALE GENOMIC DNA]</scope>
    <source>
        <strain evidence="1 2">DSE2036</strain>
    </source>
</reference>
<name>A0A2V1D3H1_9PLEO</name>
<dbReference type="AlphaFoldDB" id="A0A2V1D3H1"/>
<proteinExistence type="predicted"/>